<keyword evidence="4" id="KW-1185">Reference proteome</keyword>
<feature type="compositionally biased region" description="Polar residues" evidence="1">
    <location>
        <begin position="1"/>
        <end position="16"/>
    </location>
</feature>
<evidence type="ECO:0000256" key="1">
    <source>
        <dbReference type="SAM" id="MobiDB-lite"/>
    </source>
</evidence>
<feature type="region of interest" description="Disordered" evidence="1">
    <location>
        <begin position="1"/>
        <end position="25"/>
    </location>
</feature>
<keyword evidence="2" id="KW-0812">Transmembrane</keyword>
<evidence type="ECO:0008006" key="5">
    <source>
        <dbReference type="Google" id="ProtNLM"/>
    </source>
</evidence>
<protein>
    <recommendedName>
        <fullName evidence="5">Integral membrane protein</fullName>
    </recommendedName>
</protein>
<comment type="caution">
    <text evidence="3">The sequence shown here is derived from an EMBL/GenBank/DDBJ whole genome shotgun (WGS) entry which is preliminary data.</text>
</comment>
<feature type="transmembrane region" description="Helical" evidence="2">
    <location>
        <begin position="396"/>
        <end position="412"/>
    </location>
</feature>
<feature type="transmembrane region" description="Helical" evidence="2">
    <location>
        <begin position="202"/>
        <end position="221"/>
    </location>
</feature>
<evidence type="ECO:0000313" key="3">
    <source>
        <dbReference type="EMBL" id="MCP2159588.1"/>
    </source>
</evidence>
<feature type="transmembrane region" description="Helical" evidence="2">
    <location>
        <begin position="108"/>
        <end position="127"/>
    </location>
</feature>
<proteinExistence type="predicted"/>
<feature type="transmembrane region" description="Helical" evidence="2">
    <location>
        <begin position="360"/>
        <end position="384"/>
    </location>
</feature>
<evidence type="ECO:0000313" key="4">
    <source>
        <dbReference type="Proteomes" id="UP001205740"/>
    </source>
</evidence>
<name>A0ABT1GZ85_9NOCA</name>
<feature type="transmembrane region" description="Helical" evidence="2">
    <location>
        <begin position="287"/>
        <end position="311"/>
    </location>
</feature>
<feature type="transmembrane region" description="Helical" evidence="2">
    <location>
        <begin position="37"/>
        <end position="56"/>
    </location>
</feature>
<feature type="transmembrane region" description="Helical" evidence="2">
    <location>
        <begin position="447"/>
        <end position="463"/>
    </location>
</feature>
<keyword evidence="2" id="KW-1133">Transmembrane helix</keyword>
<feature type="transmembrane region" description="Helical" evidence="2">
    <location>
        <begin position="242"/>
        <end position="267"/>
    </location>
</feature>
<gene>
    <name evidence="3" type="ORF">LX12_000767</name>
</gene>
<dbReference type="EMBL" id="JAMTCG010000002">
    <property type="protein sequence ID" value="MCP2159588.1"/>
    <property type="molecule type" value="Genomic_DNA"/>
</dbReference>
<reference evidence="3 4" key="1">
    <citation type="submission" date="2022-06" db="EMBL/GenBank/DDBJ databases">
        <title>Genomic Encyclopedia of Archaeal and Bacterial Type Strains, Phase II (KMG-II): from individual species to whole genera.</title>
        <authorList>
            <person name="Goeker M."/>
        </authorList>
    </citation>
    <scope>NUCLEOTIDE SEQUENCE [LARGE SCALE GENOMIC DNA]</scope>
    <source>
        <strain evidence="3 4">DSM 45037</strain>
    </source>
</reference>
<evidence type="ECO:0000256" key="2">
    <source>
        <dbReference type="SAM" id="Phobius"/>
    </source>
</evidence>
<organism evidence="3 4">
    <name type="scientific">Williamsia serinedens</name>
    <dbReference type="NCBI Taxonomy" id="391736"/>
    <lineage>
        <taxon>Bacteria</taxon>
        <taxon>Bacillati</taxon>
        <taxon>Actinomycetota</taxon>
        <taxon>Actinomycetes</taxon>
        <taxon>Mycobacteriales</taxon>
        <taxon>Nocardiaceae</taxon>
        <taxon>Williamsia</taxon>
    </lineage>
</organism>
<feature type="transmembrane region" description="Helical" evidence="2">
    <location>
        <begin position="318"/>
        <end position="340"/>
    </location>
</feature>
<dbReference type="Proteomes" id="UP001205740">
    <property type="component" value="Unassembled WGS sequence"/>
</dbReference>
<feature type="transmembrane region" description="Helical" evidence="2">
    <location>
        <begin position="81"/>
        <end position="101"/>
    </location>
</feature>
<sequence>MVPVTETQTAPDQQSDISDEPVAASPPGAPRWFRDTAAILVAAALLVTAILVPFYGSPELKLNIFVLAPPLFGDVDPHGNYSTAVAVAIGLLVIAIGPWAARALRWGPLVVVTWVVAMAWTLSLALIDGWTRGISVQLDRPDEYMPTARGVSDIGRMLQTFDSRILDFQPNSWPTHVSGHPAGALLSFVLLDRVGLGTGTRAGVFCIVVGTSAAMAILVAVGRLAGQDTARRIAPFAAVTPAAVWIGVSADGYFLGVVAWGIALLAISATTDAPRVRAIAGVGAGALLAWGIFCNYGLTLMGVVAVATLVVARRWKPLLWAVPAAIVVVGAFALAGFWWLDGYHLVYERYYQGIASKRPYSYWVWANFAASMCAVGPAAVVGLGRTLRWGAIRRREAVVILGLAGLAAMALADLSGLSKAETERIWLPFGAWILTTTALLPPKHARFWLAAQVLTALLINSIVRTHW</sequence>
<accession>A0ABT1GZ85</accession>
<keyword evidence="2" id="KW-0472">Membrane</keyword>